<dbReference type="VEuPathDB" id="MicrosporidiaDB:EHP00_620"/>
<accession>A0A1W0E7I9</accession>
<dbReference type="EMBL" id="MNPJ01000012">
    <property type="protein sequence ID" value="OQS55234.1"/>
    <property type="molecule type" value="Genomic_DNA"/>
</dbReference>
<feature type="region of interest" description="Disordered" evidence="1">
    <location>
        <begin position="1"/>
        <end position="56"/>
    </location>
</feature>
<evidence type="ECO:0000313" key="2">
    <source>
        <dbReference type="EMBL" id="OQS53480.1"/>
    </source>
</evidence>
<dbReference type="VEuPathDB" id="MicrosporidiaDB:EHP00_2646"/>
<evidence type="ECO:0000256" key="1">
    <source>
        <dbReference type="SAM" id="MobiDB-lite"/>
    </source>
</evidence>
<keyword evidence="4" id="KW-1185">Reference proteome</keyword>
<dbReference type="EMBL" id="MNPJ01000032">
    <property type="protein sequence ID" value="OQS53480.1"/>
    <property type="molecule type" value="Genomic_DNA"/>
</dbReference>
<dbReference type="AlphaFoldDB" id="A0A1W0E7I9"/>
<sequence>MHKNIKKGEIHMKEEKKTKNKTTENKHNNENNTTENKHNNENNTTEKKKNHISSEEENKTDKIMFFALSPLEQERLISRLKEQILQSDSLLDMRCCLFCTWMCNSFVASATKPAPTVLTENMDFIKNNFKEAEEDEPDRLFFEGGNDEKVNDYYYRIKNNKKVDLEEANLYSLAIACRMYMEKEIVFLDEKTYKKAVELFENDQEEFIVERLPFLFEQRSMVKDIIRISKEENQQEFYEDWGNILFKDKNNKKTNGEMLKRLTEVDFDYVDKKFF</sequence>
<dbReference type="OrthoDB" id="2194699at2759"/>
<gene>
    <name evidence="2" type="ORF">EHP00_2646</name>
    <name evidence="3" type="ORF">EHP00_620</name>
</gene>
<evidence type="ECO:0000313" key="4">
    <source>
        <dbReference type="Proteomes" id="UP000192758"/>
    </source>
</evidence>
<organism evidence="3 4">
    <name type="scientific">Ecytonucleospora hepatopenaei</name>
    <dbReference type="NCBI Taxonomy" id="646526"/>
    <lineage>
        <taxon>Eukaryota</taxon>
        <taxon>Fungi</taxon>
        <taxon>Fungi incertae sedis</taxon>
        <taxon>Microsporidia</taxon>
        <taxon>Enterocytozoonidae</taxon>
        <taxon>Ecytonucleospora</taxon>
    </lineage>
</organism>
<evidence type="ECO:0000313" key="3">
    <source>
        <dbReference type="EMBL" id="OQS55234.1"/>
    </source>
</evidence>
<name>A0A1W0E7I9_9MICR</name>
<protein>
    <submittedName>
        <fullName evidence="3">Uncharacterized protein</fullName>
    </submittedName>
</protein>
<reference evidence="3 4" key="1">
    <citation type="journal article" date="2017" name="Environ. Microbiol.">
        <title>Decay of the glycolytic pathway and adaptation to intranuclear parasitism within Enterocytozoonidae microsporidia.</title>
        <authorList>
            <person name="Wiredu Boakye D."/>
            <person name="Jaroenlak P."/>
            <person name="Prachumwat A."/>
            <person name="Williams T.A."/>
            <person name="Bateman K.S."/>
            <person name="Itsathitphaisarn O."/>
            <person name="Sritunyalucksana K."/>
            <person name="Paszkiewicz K.H."/>
            <person name="Moore K.A."/>
            <person name="Stentiford G.D."/>
            <person name="Williams B.A."/>
        </authorList>
    </citation>
    <scope>NUCLEOTIDE SEQUENCE [LARGE SCALE GENOMIC DNA]</scope>
    <source>
        <strain evidence="3 4">TH1</strain>
    </source>
</reference>
<proteinExistence type="predicted"/>
<dbReference type="Proteomes" id="UP000192758">
    <property type="component" value="Unassembled WGS sequence"/>
</dbReference>
<comment type="caution">
    <text evidence="3">The sequence shown here is derived from an EMBL/GenBank/DDBJ whole genome shotgun (WGS) entry which is preliminary data.</text>
</comment>